<sequence length="310" mass="34674">MTLTRNITMTALTTIDFHGSNLIAIPGDRPETTLVAMKPVAEGMGLDWEAQRKKLERHPVLKTCTSIKEVQMMGDDQEREHTFLCLEMINFWLATIHPDRIKNEATRAKVIEYQTECARVLFNHFFGKALARGEQPASNHLSAREVGGIVKSVVTKMKSDLLAELKAEIREKLTPAQRELSERAVAVVQEKVAERQALVETRVSGQIAAFPIPADLIPKRRPNTGTCRLPVGEIGRRLGIGAAKVNAMLADLGLQSAGTTNQPWMVTDNGEFFGIHHTKRVILWSTRTLDVLRWRMEARPFVKVKEPAPV</sequence>
<evidence type="ECO:0000313" key="3">
    <source>
        <dbReference type="Proteomes" id="UP000247512"/>
    </source>
</evidence>
<proteinExistence type="predicted"/>
<organism evidence="2 3">
    <name type="scientific">Komagataeibacter nataicola</name>
    <dbReference type="NCBI Taxonomy" id="265960"/>
    <lineage>
        <taxon>Bacteria</taxon>
        <taxon>Pseudomonadati</taxon>
        <taxon>Pseudomonadota</taxon>
        <taxon>Alphaproteobacteria</taxon>
        <taxon>Acetobacterales</taxon>
        <taxon>Acetobacteraceae</taxon>
        <taxon>Komagataeibacter</taxon>
    </lineage>
</organism>
<gene>
    <name evidence="2" type="ORF">CDI09_16465</name>
</gene>
<dbReference type="PRINTS" id="PR01994">
    <property type="entry name" value="ANTIREPRESSR"/>
</dbReference>
<evidence type="ECO:0000259" key="1">
    <source>
        <dbReference type="Pfam" id="PF10547"/>
    </source>
</evidence>
<evidence type="ECO:0000313" key="2">
    <source>
        <dbReference type="EMBL" id="PYD64928.1"/>
    </source>
</evidence>
<keyword evidence="3" id="KW-1185">Reference proteome</keyword>
<reference evidence="2 3" key="1">
    <citation type="submission" date="2017-06" db="EMBL/GenBank/DDBJ databases">
        <title>A draft genome sequence of Komagataeibacter nataicola LMG 1536.</title>
        <authorList>
            <person name="Skraban J."/>
            <person name="Cleenwerck I."/>
            <person name="Vandamme P."/>
            <person name="Trcek J."/>
        </authorList>
    </citation>
    <scope>NUCLEOTIDE SEQUENCE [LARGE SCALE GENOMIC DNA]</scope>
    <source>
        <strain evidence="2 3">LMG 1536</strain>
    </source>
</reference>
<dbReference type="InterPro" id="IPR018875">
    <property type="entry name" value="Antirepressor_Ant_N"/>
</dbReference>
<accession>A0ABX5P6Q9</accession>
<dbReference type="EMBL" id="NIRT01000055">
    <property type="protein sequence ID" value="PYD64928.1"/>
    <property type="molecule type" value="Genomic_DNA"/>
</dbReference>
<dbReference type="Pfam" id="PF10547">
    <property type="entry name" value="P22_AR_N"/>
    <property type="match status" value="1"/>
</dbReference>
<protein>
    <recommendedName>
        <fullName evidence="1">Antirepressor protein ant N-terminal domain-containing protein</fullName>
    </recommendedName>
</protein>
<name>A0ABX5P6Q9_9PROT</name>
<comment type="caution">
    <text evidence="2">The sequence shown here is derived from an EMBL/GenBank/DDBJ whole genome shotgun (WGS) entry which is preliminary data.</text>
</comment>
<dbReference type="Proteomes" id="UP000247512">
    <property type="component" value="Unassembled WGS sequence"/>
</dbReference>
<feature type="domain" description="Antirepressor protein ant N-terminal" evidence="1">
    <location>
        <begin position="14"/>
        <end position="128"/>
    </location>
</feature>